<accession>A0A1I7RQP4</accession>
<reference evidence="1" key="1">
    <citation type="submission" date="2016-11" db="UniProtKB">
        <authorList>
            <consortium name="WormBaseParasite"/>
        </authorList>
    </citation>
    <scope>IDENTIFICATION</scope>
</reference>
<dbReference type="AlphaFoldDB" id="A0A1I7RQP4"/>
<evidence type="ECO:0000313" key="1">
    <source>
        <dbReference type="WBParaSite" id="BXY_0303900.1"/>
    </source>
</evidence>
<sequence length="74" mass="8483">MTFQRGSRTAVGGRLRLEAALLTFSLSTRFLSLNFFGLLKKLYKPFDFATVALDYSYPKKRLQAKRAGRLYSLD</sequence>
<dbReference type="WBParaSite" id="BXY_0303900.1">
    <property type="protein sequence ID" value="BXY_0303900.1"/>
    <property type="gene ID" value="BXY_0303900"/>
</dbReference>
<proteinExistence type="predicted"/>
<name>A0A1I7RQP4_BURXY</name>
<organism evidence="1">
    <name type="scientific">Bursaphelenchus xylophilus</name>
    <name type="common">Pinewood nematode worm</name>
    <name type="synonym">Aphelenchoides xylophilus</name>
    <dbReference type="NCBI Taxonomy" id="6326"/>
    <lineage>
        <taxon>Eukaryota</taxon>
        <taxon>Metazoa</taxon>
        <taxon>Ecdysozoa</taxon>
        <taxon>Nematoda</taxon>
        <taxon>Chromadorea</taxon>
        <taxon>Rhabditida</taxon>
        <taxon>Tylenchina</taxon>
        <taxon>Tylenchomorpha</taxon>
        <taxon>Aphelenchoidea</taxon>
        <taxon>Aphelenchoididae</taxon>
        <taxon>Bursaphelenchus</taxon>
    </lineage>
</organism>
<protein>
    <submittedName>
        <fullName evidence="1">Uncharacterized protein</fullName>
    </submittedName>
</protein>